<dbReference type="PANTHER" id="PTHR42987">
    <property type="entry name" value="PEPTIDASE S49"/>
    <property type="match status" value="1"/>
</dbReference>
<evidence type="ECO:0000313" key="7">
    <source>
        <dbReference type="EMBL" id="RCV93799.1"/>
    </source>
</evidence>
<keyword evidence="5" id="KW-0812">Transmembrane</keyword>
<evidence type="ECO:0000256" key="5">
    <source>
        <dbReference type="SAM" id="Phobius"/>
    </source>
</evidence>
<keyword evidence="8" id="KW-1185">Reference proteome</keyword>
<evidence type="ECO:0000256" key="1">
    <source>
        <dbReference type="ARBA" id="ARBA00008683"/>
    </source>
</evidence>
<dbReference type="InterPro" id="IPR002142">
    <property type="entry name" value="Peptidase_S49"/>
</dbReference>
<dbReference type="OrthoDB" id="9764363at2"/>
<evidence type="ECO:0000256" key="2">
    <source>
        <dbReference type="ARBA" id="ARBA00022670"/>
    </source>
</evidence>
<dbReference type="Gene3D" id="3.90.226.10">
    <property type="entry name" value="2-enoyl-CoA Hydratase, Chain A, domain 1"/>
    <property type="match status" value="1"/>
</dbReference>
<dbReference type="AlphaFoldDB" id="A0A368U9A7"/>
<dbReference type="InterPro" id="IPR029045">
    <property type="entry name" value="ClpP/crotonase-like_dom_sf"/>
</dbReference>
<dbReference type="Pfam" id="PF01343">
    <property type="entry name" value="Peptidase_S49"/>
    <property type="match status" value="1"/>
</dbReference>
<keyword evidence="4" id="KW-0720">Serine protease</keyword>
<dbReference type="GO" id="GO:0008236">
    <property type="term" value="F:serine-type peptidase activity"/>
    <property type="evidence" value="ECO:0007669"/>
    <property type="project" value="UniProtKB-KW"/>
</dbReference>
<dbReference type="RefSeq" id="WP_114485127.1">
    <property type="nucleotide sequence ID" value="NZ_CBCSHM010000052.1"/>
</dbReference>
<reference evidence="7 8" key="1">
    <citation type="submission" date="2018-07" db="EMBL/GenBank/DDBJ databases">
        <title>Halomonas rutogse sp. nov., isolated from Lake TangqianCo on Tibetan Plateau.</title>
        <authorList>
            <person name="Lu H."/>
            <person name="Xing P."/>
            <person name="Wu Q."/>
        </authorList>
    </citation>
    <scope>NUCLEOTIDE SEQUENCE [LARGE SCALE GENOMIC DNA]</scope>
    <source>
        <strain evidence="7 8">TQ8S</strain>
    </source>
</reference>
<name>A0A368U9A7_9GAMM</name>
<sequence>MNKSDTGTDDQMQSADIADALAAQSRQQTQLMNQWVQGVMADRQSERRAKTFRRLLGYSLLAGVAIFYALLLSGSLSVFGGGKTQKTPHVAVVKVEGQISYDSPASADNIITALRSAWQAPNAEAVLIRINSPGGSPVQSQRIYHEILRLKSESLTNKPVYAVIEDIGASGAYYVAAAADEIRVSPSSLVGSIGVIQSSFGAKDAMESLGIERRVFTAGDNKAFLDPFRDVTEDQVDFWQGVLNTVHQQFIADVKAGRGDRLKDDKDVFSGLIWSGEQAVAMGLADSIGDSSQISRELFDGEHRLVDYTPSQPLFQRVVRQIGVVAMDLMNVSHSETGLMMR</sequence>
<evidence type="ECO:0000256" key="4">
    <source>
        <dbReference type="ARBA" id="ARBA00022825"/>
    </source>
</evidence>
<evidence type="ECO:0000256" key="3">
    <source>
        <dbReference type="ARBA" id="ARBA00022801"/>
    </source>
</evidence>
<keyword evidence="5" id="KW-1133">Transmembrane helix</keyword>
<keyword evidence="3" id="KW-0378">Hydrolase</keyword>
<protein>
    <submittedName>
        <fullName evidence="7">Signal peptide peptidase SppA</fullName>
    </submittedName>
</protein>
<dbReference type="PANTHER" id="PTHR42987:SF8">
    <property type="entry name" value="PROTEINASE"/>
    <property type="match status" value="1"/>
</dbReference>
<dbReference type="Proteomes" id="UP000253204">
    <property type="component" value="Unassembled WGS sequence"/>
</dbReference>
<dbReference type="SUPFAM" id="SSF52096">
    <property type="entry name" value="ClpP/crotonase"/>
    <property type="match status" value="1"/>
</dbReference>
<feature type="domain" description="Peptidase S49" evidence="6">
    <location>
        <begin position="156"/>
        <end position="298"/>
    </location>
</feature>
<feature type="transmembrane region" description="Helical" evidence="5">
    <location>
        <begin position="55"/>
        <end position="79"/>
    </location>
</feature>
<evidence type="ECO:0000313" key="8">
    <source>
        <dbReference type="Proteomes" id="UP000253204"/>
    </source>
</evidence>
<dbReference type="Gene3D" id="6.20.330.10">
    <property type="match status" value="1"/>
</dbReference>
<keyword evidence="5" id="KW-0472">Membrane</keyword>
<keyword evidence="2" id="KW-0645">Protease</keyword>
<accession>A0A368U9A7</accession>
<dbReference type="GO" id="GO:0006508">
    <property type="term" value="P:proteolysis"/>
    <property type="evidence" value="ECO:0007669"/>
    <property type="project" value="UniProtKB-KW"/>
</dbReference>
<comment type="caution">
    <text evidence="7">The sequence shown here is derived from an EMBL/GenBank/DDBJ whole genome shotgun (WGS) entry which is preliminary data.</text>
</comment>
<dbReference type="NCBIfam" id="TIGR00706">
    <property type="entry name" value="SppA_dom"/>
    <property type="match status" value="1"/>
</dbReference>
<organism evidence="7 8">
    <name type="scientific">Vreelandella rituensis</name>
    <dbReference type="NCBI Taxonomy" id="2282306"/>
    <lineage>
        <taxon>Bacteria</taxon>
        <taxon>Pseudomonadati</taxon>
        <taxon>Pseudomonadota</taxon>
        <taxon>Gammaproteobacteria</taxon>
        <taxon>Oceanospirillales</taxon>
        <taxon>Halomonadaceae</taxon>
        <taxon>Vreelandella</taxon>
    </lineage>
</organism>
<dbReference type="EMBL" id="QPIJ01000001">
    <property type="protein sequence ID" value="RCV93799.1"/>
    <property type="molecule type" value="Genomic_DNA"/>
</dbReference>
<dbReference type="InterPro" id="IPR047272">
    <property type="entry name" value="S49_SppA_C"/>
</dbReference>
<dbReference type="CDD" id="cd07023">
    <property type="entry name" value="S49_Sppa_N_C"/>
    <property type="match status" value="1"/>
</dbReference>
<gene>
    <name evidence="7" type="primary">sppA</name>
    <name evidence="7" type="ORF">DU506_01180</name>
</gene>
<evidence type="ECO:0000259" key="6">
    <source>
        <dbReference type="Pfam" id="PF01343"/>
    </source>
</evidence>
<comment type="similarity">
    <text evidence="1">Belongs to the peptidase S49 family.</text>
</comment>
<dbReference type="InterPro" id="IPR004635">
    <property type="entry name" value="Pept_S49_SppA"/>
</dbReference>
<proteinExistence type="inferred from homology"/>